<sequence length="23" mass="2545">MIDAVLVAVCISRLKPKYVQGQL</sequence>
<dbReference type="AlphaFoldDB" id="A0A381S8A5"/>
<accession>A0A381S8A5</accession>
<gene>
    <name evidence="1" type="ORF">METZ01_LOCUS50177</name>
</gene>
<organism evidence="1">
    <name type="scientific">marine metagenome</name>
    <dbReference type="NCBI Taxonomy" id="408172"/>
    <lineage>
        <taxon>unclassified sequences</taxon>
        <taxon>metagenomes</taxon>
        <taxon>ecological metagenomes</taxon>
    </lineage>
</organism>
<name>A0A381S8A5_9ZZZZ</name>
<proteinExistence type="predicted"/>
<evidence type="ECO:0000313" key="1">
    <source>
        <dbReference type="EMBL" id="SUZ97323.1"/>
    </source>
</evidence>
<reference evidence="1" key="1">
    <citation type="submission" date="2018-05" db="EMBL/GenBank/DDBJ databases">
        <authorList>
            <person name="Lanie J.A."/>
            <person name="Ng W.-L."/>
            <person name="Kazmierczak K.M."/>
            <person name="Andrzejewski T.M."/>
            <person name="Davidsen T.M."/>
            <person name="Wayne K.J."/>
            <person name="Tettelin H."/>
            <person name="Glass J.I."/>
            <person name="Rusch D."/>
            <person name="Podicherti R."/>
            <person name="Tsui H.-C.T."/>
            <person name="Winkler M.E."/>
        </authorList>
    </citation>
    <scope>NUCLEOTIDE SEQUENCE</scope>
</reference>
<dbReference type="EMBL" id="UINC01002498">
    <property type="protein sequence ID" value="SUZ97323.1"/>
    <property type="molecule type" value="Genomic_DNA"/>
</dbReference>
<protein>
    <submittedName>
        <fullName evidence="1">Uncharacterized protein</fullName>
    </submittedName>
</protein>